<gene>
    <name evidence="13" type="ORF">IV53_GL000242</name>
</gene>
<name>A0A0R2KVB1_9LACO</name>
<dbReference type="NCBIfam" id="NF038347">
    <property type="entry name" value="FtsX_Gpos"/>
    <property type="match status" value="1"/>
</dbReference>
<evidence type="ECO:0000256" key="4">
    <source>
        <dbReference type="ARBA" id="ARBA00022475"/>
    </source>
</evidence>
<dbReference type="InterPro" id="IPR004513">
    <property type="entry name" value="FtsX"/>
</dbReference>
<keyword evidence="9" id="KW-0131">Cell cycle</keyword>
<keyword evidence="6 10" id="KW-0812">Transmembrane</keyword>
<feature type="domain" description="FtsX extracellular" evidence="12">
    <location>
        <begin position="37"/>
        <end position="126"/>
    </location>
</feature>
<reference evidence="13 14" key="1">
    <citation type="journal article" date="2015" name="Genome Announc.">
        <title>Expanding the biotechnology potential of lactobacilli through comparative genomics of 213 strains and associated genera.</title>
        <authorList>
            <person name="Sun Z."/>
            <person name="Harris H.M."/>
            <person name="McCann A."/>
            <person name="Guo C."/>
            <person name="Argimon S."/>
            <person name="Zhang W."/>
            <person name="Yang X."/>
            <person name="Jeffery I.B."/>
            <person name="Cooney J.C."/>
            <person name="Kagawa T.F."/>
            <person name="Liu W."/>
            <person name="Song Y."/>
            <person name="Salvetti E."/>
            <person name="Wrobel A."/>
            <person name="Rasinkangas P."/>
            <person name="Parkhill J."/>
            <person name="Rea M.C."/>
            <person name="O'Sullivan O."/>
            <person name="Ritari J."/>
            <person name="Douillard F.P."/>
            <person name="Paul Ross R."/>
            <person name="Yang R."/>
            <person name="Briner A.E."/>
            <person name="Felis G.E."/>
            <person name="de Vos W.M."/>
            <person name="Barrangou R."/>
            <person name="Klaenhammer T.R."/>
            <person name="Caufield P.W."/>
            <person name="Cui Y."/>
            <person name="Zhang H."/>
            <person name="O'Toole P.W."/>
        </authorList>
    </citation>
    <scope>NUCLEOTIDE SEQUENCE [LARGE SCALE GENOMIC DNA]</scope>
    <source>
        <strain evidence="13 14">DSM 22408</strain>
    </source>
</reference>
<dbReference type="EMBL" id="JQBZ01000003">
    <property type="protein sequence ID" value="KRN90327.1"/>
    <property type="molecule type" value="Genomic_DNA"/>
</dbReference>
<dbReference type="InterPro" id="IPR040690">
    <property type="entry name" value="FtsX_ECD"/>
</dbReference>
<dbReference type="InterPro" id="IPR058204">
    <property type="entry name" value="FtsX_firmicutes-type"/>
</dbReference>
<keyword evidence="4" id="KW-1003">Cell membrane</keyword>
<dbReference type="GO" id="GO:0005886">
    <property type="term" value="C:plasma membrane"/>
    <property type="evidence" value="ECO:0007669"/>
    <property type="project" value="UniProtKB-SubCell"/>
</dbReference>
<evidence type="ECO:0000256" key="8">
    <source>
        <dbReference type="ARBA" id="ARBA00023136"/>
    </source>
</evidence>
<dbReference type="Pfam" id="PF18075">
    <property type="entry name" value="FtsX_ECD"/>
    <property type="match status" value="1"/>
</dbReference>
<dbReference type="Gene3D" id="3.30.70.3040">
    <property type="match status" value="1"/>
</dbReference>
<comment type="similarity">
    <text evidence="2">Belongs to the ABC-4 integral membrane protein family. FtsX subfamily.</text>
</comment>
<feature type="transmembrane region" description="Helical" evidence="10">
    <location>
        <begin position="242"/>
        <end position="265"/>
    </location>
</feature>
<dbReference type="GO" id="GO:0051301">
    <property type="term" value="P:cell division"/>
    <property type="evidence" value="ECO:0007669"/>
    <property type="project" value="UniProtKB-KW"/>
</dbReference>
<sequence>MSVAAVGAVTVTLLLVGFLLSVLMNVNKVASDIENNVQVRVIIDRGTKEKGIKQIKKSLEKIDGVESIKFSSRKQELHNVVGVYGSEFKLISGDQNPLYDVYVVDAKNPDKTIEVAKKAKKIKNVYDAKYGGTSAKKLFKLASSIQHWGIFISVLLLFVAVFLIENTIKITIMSRQNEIEIMRLVGATNSYIRWPFILEGAWTGLLGTIIPIFLTDFGYNIVYRVMSNSLKGSGYQLVAPHVLLFQIDLLLIVIGIGIGALGAGVSMRRFLKI</sequence>
<evidence type="ECO:0000256" key="5">
    <source>
        <dbReference type="ARBA" id="ARBA00022618"/>
    </source>
</evidence>
<evidence type="ECO:0000256" key="10">
    <source>
        <dbReference type="SAM" id="Phobius"/>
    </source>
</evidence>
<keyword evidence="8 10" id="KW-0472">Membrane</keyword>
<evidence type="ECO:0000313" key="14">
    <source>
        <dbReference type="Proteomes" id="UP000051500"/>
    </source>
</evidence>
<organism evidence="13 14">
    <name type="scientific">Ligilactobacillus ceti DSM 22408</name>
    <dbReference type="NCBI Taxonomy" id="1122146"/>
    <lineage>
        <taxon>Bacteria</taxon>
        <taxon>Bacillati</taxon>
        <taxon>Bacillota</taxon>
        <taxon>Bacilli</taxon>
        <taxon>Lactobacillales</taxon>
        <taxon>Lactobacillaceae</taxon>
        <taxon>Ligilactobacillus</taxon>
    </lineage>
</organism>
<evidence type="ECO:0000256" key="7">
    <source>
        <dbReference type="ARBA" id="ARBA00022989"/>
    </source>
</evidence>
<dbReference type="PIRSF" id="PIRSF003097">
    <property type="entry name" value="FtsX"/>
    <property type="match status" value="1"/>
</dbReference>
<accession>A0A0R2KVB1</accession>
<comment type="subcellular location">
    <subcellularLocation>
        <location evidence="1">Cell membrane</location>
        <topology evidence="1">Multi-pass membrane protein</topology>
    </subcellularLocation>
</comment>
<evidence type="ECO:0000256" key="1">
    <source>
        <dbReference type="ARBA" id="ARBA00004651"/>
    </source>
</evidence>
<evidence type="ECO:0000313" key="13">
    <source>
        <dbReference type="EMBL" id="KRN90327.1"/>
    </source>
</evidence>
<evidence type="ECO:0000256" key="6">
    <source>
        <dbReference type="ARBA" id="ARBA00022692"/>
    </source>
</evidence>
<dbReference type="Pfam" id="PF02687">
    <property type="entry name" value="FtsX"/>
    <property type="match status" value="1"/>
</dbReference>
<dbReference type="STRING" id="1122146.IV53_GL000242"/>
<keyword evidence="5" id="KW-0132">Cell division</keyword>
<dbReference type="InterPro" id="IPR003838">
    <property type="entry name" value="ABC3_permease_C"/>
</dbReference>
<proteinExistence type="inferred from homology"/>
<dbReference type="eggNOG" id="COG2177">
    <property type="taxonomic scope" value="Bacteria"/>
</dbReference>
<evidence type="ECO:0000256" key="9">
    <source>
        <dbReference type="ARBA" id="ARBA00023306"/>
    </source>
</evidence>
<feature type="transmembrane region" description="Helical" evidence="10">
    <location>
        <begin position="201"/>
        <end position="222"/>
    </location>
</feature>
<comment type="caution">
    <text evidence="13">The sequence shown here is derived from an EMBL/GenBank/DDBJ whole genome shotgun (WGS) entry which is preliminary data.</text>
</comment>
<dbReference type="AlphaFoldDB" id="A0A0R2KVB1"/>
<dbReference type="PANTHER" id="PTHR47755">
    <property type="entry name" value="CELL DIVISION PROTEIN FTSX"/>
    <property type="match status" value="1"/>
</dbReference>
<keyword evidence="7 10" id="KW-1133">Transmembrane helix</keyword>
<evidence type="ECO:0000256" key="3">
    <source>
        <dbReference type="ARBA" id="ARBA00021907"/>
    </source>
</evidence>
<dbReference type="PANTHER" id="PTHR47755:SF1">
    <property type="entry name" value="CELL DIVISION PROTEIN FTSX"/>
    <property type="match status" value="1"/>
</dbReference>
<protein>
    <recommendedName>
        <fullName evidence="3">Cell division protein FtsX</fullName>
    </recommendedName>
</protein>
<dbReference type="PATRIC" id="fig|1122146.4.peg.248"/>
<evidence type="ECO:0000259" key="11">
    <source>
        <dbReference type="Pfam" id="PF02687"/>
    </source>
</evidence>
<keyword evidence="14" id="KW-1185">Reference proteome</keyword>
<feature type="domain" description="ABC3 transporter permease C-terminal" evidence="11">
    <location>
        <begin position="150"/>
        <end position="261"/>
    </location>
</feature>
<evidence type="ECO:0000259" key="12">
    <source>
        <dbReference type="Pfam" id="PF18075"/>
    </source>
</evidence>
<dbReference type="Proteomes" id="UP000051500">
    <property type="component" value="Unassembled WGS sequence"/>
</dbReference>
<evidence type="ECO:0000256" key="2">
    <source>
        <dbReference type="ARBA" id="ARBA00007379"/>
    </source>
</evidence>
<feature type="transmembrane region" description="Helical" evidence="10">
    <location>
        <begin position="145"/>
        <end position="164"/>
    </location>
</feature>